<evidence type="ECO:0000259" key="3">
    <source>
        <dbReference type="Pfam" id="PF01370"/>
    </source>
</evidence>
<keyword evidence="2" id="KW-0472">Membrane</keyword>
<dbReference type="Pfam" id="PF01370">
    <property type="entry name" value="Epimerase"/>
    <property type="match status" value="1"/>
</dbReference>
<evidence type="ECO:0000256" key="1">
    <source>
        <dbReference type="ARBA" id="ARBA00004370"/>
    </source>
</evidence>
<keyword evidence="5" id="KW-1185">Reference proteome</keyword>
<comment type="caution">
    <text evidence="4">The sequence shown here is derived from an EMBL/GenBank/DDBJ whole genome shotgun (WGS) entry which is preliminary data.</text>
</comment>
<accession>A0ABT5VH60</accession>
<protein>
    <submittedName>
        <fullName evidence="4">Oxidoreductase</fullName>
    </submittedName>
</protein>
<dbReference type="EMBL" id="JAOTPO010000011">
    <property type="protein sequence ID" value="MDE5414783.1"/>
    <property type="molecule type" value="Genomic_DNA"/>
</dbReference>
<dbReference type="InterPro" id="IPR001509">
    <property type="entry name" value="Epimerase_deHydtase"/>
</dbReference>
<dbReference type="RefSeq" id="WP_275119393.1">
    <property type="nucleotide sequence ID" value="NZ_JAOTPO010000011.1"/>
</dbReference>
<dbReference type="Proteomes" id="UP001148125">
    <property type="component" value="Unassembled WGS sequence"/>
</dbReference>
<evidence type="ECO:0000313" key="4">
    <source>
        <dbReference type="EMBL" id="MDE5414783.1"/>
    </source>
</evidence>
<evidence type="ECO:0000313" key="5">
    <source>
        <dbReference type="Proteomes" id="UP001148125"/>
    </source>
</evidence>
<dbReference type="PANTHER" id="PTHR14097">
    <property type="entry name" value="OXIDOREDUCTASE HTATIP2"/>
    <property type="match status" value="1"/>
</dbReference>
<dbReference type="PANTHER" id="PTHR14097:SF7">
    <property type="entry name" value="OXIDOREDUCTASE HTATIP2"/>
    <property type="match status" value="1"/>
</dbReference>
<gene>
    <name evidence="4" type="ORF">N7Z68_15600</name>
</gene>
<name>A0ABT5VH60_9BACI</name>
<evidence type="ECO:0000256" key="2">
    <source>
        <dbReference type="ARBA" id="ARBA00023136"/>
    </source>
</evidence>
<organism evidence="4 5">
    <name type="scientific">Alkalihalobacterium chitinilyticum</name>
    <dbReference type="NCBI Taxonomy" id="2980103"/>
    <lineage>
        <taxon>Bacteria</taxon>
        <taxon>Bacillati</taxon>
        <taxon>Bacillota</taxon>
        <taxon>Bacilli</taxon>
        <taxon>Bacillales</taxon>
        <taxon>Bacillaceae</taxon>
        <taxon>Alkalihalobacterium</taxon>
    </lineage>
</organism>
<comment type="subcellular location">
    <subcellularLocation>
        <location evidence="1">Membrane</location>
    </subcellularLocation>
</comment>
<dbReference type="CDD" id="cd05250">
    <property type="entry name" value="CC3_like_SDR_a"/>
    <property type="match status" value="1"/>
</dbReference>
<proteinExistence type="predicted"/>
<dbReference type="SUPFAM" id="SSF51735">
    <property type="entry name" value="NAD(P)-binding Rossmann-fold domains"/>
    <property type="match status" value="1"/>
</dbReference>
<sequence length="221" mass="24724">MKKKTALIVGATGLIGSELLQILLNQSEYKKVIAIVRKPLGFNHSKLEEKVIDFDRLDESIINFEVDDVFSCLGTTIKKAKSQEVMRKVDVTYPLTIARLTKKMGAKQFLFVSSLSANAQASNFYLRIKGELEEEVSKIDFDSVTIFRPSLLMGKRDEFRLGERTAEVFYKALSVCFIGPLKKFKAIQGTTVANAMFKAAQLNHKGVTIYPSDEIQELGSS</sequence>
<dbReference type="Gene3D" id="3.40.50.720">
    <property type="entry name" value="NAD(P)-binding Rossmann-like Domain"/>
    <property type="match status" value="1"/>
</dbReference>
<dbReference type="InterPro" id="IPR036291">
    <property type="entry name" value="NAD(P)-bd_dom_sf"/>
</dbReference>
<feature type="domain" description="NAD-dependent epimerase/dehydratase" evidence="3">
    <location>
        <begin position="6"/>
        <end position="116"/>
    </location>
</feature>
<reference evidence="4" key="1">
    <citation type="submission" date="2024-05" db="EMBL/GenBank/DDBJ databases">
        <title>Alkalihalobacillus sp. strain MEB203 novel alkaliphilic bacterium from Lonar Lake, India.</title>
        <authorList>
            <person name="Joshi A."/>
            <person name="Thite S."/>
            <person name="Mengade P."/>
        </authorList>
    </citation>
    <scope>NUCLEOTIDE SEQUENCE</scope>
    <source>
        <strain evidence="4">MEB 203</strain>
    </source>
</reference>